<evidence type="ECO:0000313" key="3">
    <source>
        <dbReference type="Proteomes" id="UP001595279"/>
    </source>
</evidence>
<evidence type="ECO:0000313" key="2">
    <source>
        <dbReference type="EMBL" id="MFC3039695.1"/>
    </source>
</evidence>
<sequence>MEKQRKGIKRHESLYPLSHHHHHALFMALQLRRIGTEKSKLTADEMKNNLEYFWERDGNQHFRDEEEILLPVYAQHDSVERQEISEMLMEHVIIRSHIQQILASEEDPTSLMNHLGQLLETHIRKEERVIFPMIEKALPEEELKRMEPYLHVSEAPPQA</sequence>
<protein>
    <submittedName>
        <fullName evidence="2">Hemerythrin domain-containing protein</fullName>
    </submittedName>
</protein>
<dbReference type="InterPro" id="IPR012312">
    <property type="entry name" value="Hemerythrin-like"/>
</dbReference>
<evidence type="ECO:0000259" key="1">
    <source>
        <dbReference type="Pfam" id="PF01814"/>
    </source>
</evidence>
<comment type="caution">
    <text evidence="2">The sequence shown here is derived from an EMBL/GenBank/DDBJ whole genome shotgun (WGS) entry which is preliminary data.</text>
</comment>
<proteinExistence type="predicted"/>
<feature type="domain" description="Hemerythrin-like" evidence="1">
    <location>
        <begin position="19"/>
        <end position="134"/>
    </location>
</feature>
<organism evidence="2 3">
    <name type="scientific">Virgibacillus xinjiangensis</name>
    <dbReference type="NCBI Taxonomy" id="393090"/>
    <lineage>
        <taxon>Bacteria</taxon>
        <taxon>Bacillati</taxon>
        <taxon>Bacillota</taxon>
        <taxon>Bacilli</taxon>
        <taxon>Bacillales</taxon>
        <taxon>Bacillaceae</taxon>
        <taxon>Virgibacillus</taxon>
    </lineage>
</organism>
<dbReference type="EMBL" id="JBHRSA010000021">
    <property type="protein sequence ID" value="MFC3039695.1"/>
    <property type="molecule type" value="Genomic_DNA"/>
</dbReference>
<dbReference type="Proteomes" id="UP001595279">
    <property type="component" value="Unassembled WGS sequence"/>
</dbReference>
<accession>A0ABV7CTI4</accession>
<dbReference type="RefSeq" id="WP_390269640.1">
    <property type="nucleotide sequence ID" value="NZ_JBHRSA010000021.1"/>
</dbReference>
<name>A0ABV7CTI4_9BACI</name>
<dbReference type="Pfam" id="PF01814">
    <property type="entry name" value="Hemerythrin"/>
    <property type="match status" value="1"/>
</dbReference>
<reference evidence="3" key="1">
    <citation type="journal article" date="2019" name="Int. J. Syst. Evol. Microbiol.">
        <title>The Global Catalogue of Microorganisms (GCM) 10K type strain sequencing project: providing services to taxonomists for standard genome sequencing and annotation.</title>
        <authorList>
            <consortium name="The Broad Institute Genomics Platform"/>
            <consortium name="The Broad Institute Genome Sequencing Center for Infectious Disease"/>
            <person name="Wu L."/>
            <person name="Ma J."/>
        </authorList>
    </citation>
    <scope>NUCLEOTIDE SEQUENCE [LARGE SCALE GENOMIC DNA]</scope>
    <source>
        <strain evidence="3">KCTC 13128</strain>
    </source>
</reference>
<keyword evidence="3" id="KW-1185">Reference proteome</keyword>
<dbReference type="Gene3D" id="1.20.120.520">
    <property type="entry name" value="nmb1532 protein domain like"/>
    <property type="match status" value="1"/>
</dbReference>
<gene>
    <name evidence="2" type="ORF">ACFOGI_05475</name>
</gene>